<dbReference type="InterPro" id="IPR001356">
    <property type="entry name" value="HD"/>
</dbReference>
<dbReference type="Gene3D" id="1.10.10.60">
    <property type="entry name" value="Homeodomain-like"/>
    <property type="match status" value="1"/>
</dbReference>
<comment type="subcellular location">
    <subcellularLocation>
        <location evidence="1 2">Nucleus</location>
    </subcellularLocation>
</comment>
<dbReference type="Proteomes" id="UP000008837">
    <property type="component" value="Unassembled WGS sequence"/>
</dbReference>
<dbReference type="RefSeq" id="XP_001731615.1">
    <property type="nucleotide sequence ID" value="XM_001731563.1"/>
</dbReference>
<sequence length="595" mass="64717">MHPELDFLDECLCTLRHVRGTSTPVLPSPVMDAPDAQLDLQSVHSQSFVAALRLRPVSNDVYDALIDLYERVLEQLKRMYMDHFHDAQMRWGSARQRVLPQIQRLFEVQCQMAARDMQKAILSLVDDRLKTFAADANAPHETHRPHSVRATAILERAFAHAPNITQAEKYKLAQATGLQPRQVTIWVQHACTDNPLQFQNRRNRRAHARRAAIVDSGLVSPEPELPPPPRLEAPPPPPSVAAARVGQTDDGKDDMLVEGEESGASSLSDWASATTVPSDSLSFDAPIRPFGSSSPAQLANSTFSTSPLSTTSSLILHASQPHMSPQMQTQAQMTPVPQAHTQTQAQGHTQLPIQVASHPPPPSIPLQSQASMSMTPFQAPASPATLSTAATATNTTTRASSLSSTTTTCMPSASTAPIVSLDQLLDLDNARQCLVFSPLDLLPRLDFDDLRLDVPTIENWLGLPSTPGVSSLHVPPISAGAMRSAKLALSQPLNAPDELMGRAADEGWSLSEQLTPLWNVPTDAHRLSDLSLRIDGTMLRRDSVMKAERMAPPPSAPLTTQSYPLPLSARWNHDAIAPNVLTWDLSRGISSTLVP</sequence>
<evidence type="ECO:0000256" key="3">
    <source>
        <dbReference type="SAM" id="MobiDB-lite"/>
    </source>
</evidence>
<dbReference type="EMBL" id="AAYY01000003">
    <property type="protein sequence ID" value="EDP44401.1"/>
    <property type="molecule type" value="Genomic_DNA"/>
</dbReference>
<gene>
    <name evidence="5" type="ORF">MGL_0883</name>
</gene>
<feature type="DNA-binding region" description="Homeobox" evidence="1">
    <location>
        <begin position="156"/>
        <end position="190"/>
    </location>
</feature>
<feature type="compositionally biased region" description="Polar residues" evidence="3">
    <location>
        <begin position="263"/>
        <end position="278"/>
    </location>
</feature>
<proteinExistence type="predicted"/>
<dbReference type="GO" id="GO:0005634">
    <property type="term" value="C:nucleus"/>
    <property type="evidence" value="ECO:0007669"/>
    <property type="project" value="UniProtKB-SubCell"/>
</dbReference>
<feature type="domain" description="Homeobox" evidence="4">
    <location>
        <begin position="154"/>
        <end position="189"/>
    </location>
</feature>
<feature type="region of interest" description="Disordered" evidence="3">
    <location>
        <begin position="213"/>
        <end position="278"/>
    </location>
</feature>
<dbReference type="OrthoDB" id="6159439at2759"/>
<keyword evidence="1 2" id="KW-0371">Homeobox</keyword>
<name>A8PVJ0_MALGO</name>
<evidence type="ECO:0000256" key="2">
    <source>
        <dbReference type="RuleBase" id="RU000682"/>
    </source>
</evidence>
<keyword evidence="6" id="KW-1185">Reference proteome</keyword>
<reference evidence="5 6" key="1">
    <citation type="journal article" date="2007" name="Proc. Natl. Acad. Sci. U.S.A.">
        <title>Dandruff-associated Malassezia genomes reveal convergent and divergent virulence traits shared with plant and human fungal pathogens.</title>
        <authorList>
            <person name="Xu J."/>
            <person name="Saunders C.W."/>
            <person name="Hu P."/>
            <person name="Grant R.A."/>
            <person name="Boekhout T."/>
            <person name="Kuramae E.E."/>
            <person name="Kronstad J.W."/>
            <person name="Deangelis Y.M."/>
            <person name="Reeder N.L."/>
            <person name="Johnstone K.R."/>
            <person name="Leland M."/>
            <person name="Fieno A.M."/>
            <person name="Begley W.M."/>
            <person name="Sun Y."/>
            <person name="Lacey M.P."/>
            <person name="Chaudhary T."/>
            <person name="Keough T."/>
            <person name="Chu L."/>
            <person name="Sears R."/>
            <person name="Yuan B."/>
            <person name="Dawson T.L.Jr."/>
        </authorList>
    </citation>
    <scope>NUCLEOTIDE SEQUENCE [LARGE SCALE GENOMIC DNA]</scope>
    <source>
        <strain evidence="6">ATCC MYA-4612 / CBS 7966</strain>
    </source>
</reference>
<dbReference type="OMA" id="NAPHETH"/>
<dbReference type="PROSITE" id="PS50071">
    <property type="entry name" value="HOMEOBOX_2"/>
    <property type="match status" value="1"/>
</dbReference>
<dbReference type="Pfam" id="PF00046">
    <property type="entry name" value="Homeodomain"/>
    <property type="match status" value="1"/>
</dbReference>
<evidence type="ECO:0000259" key="4">
    <source>
        <dbReference type="PROSITE" id="PS50071"/>
    </source>
</evidence>
<evidence type="ECO:0000313" key="5">
    <source>
        <dbReference type="EMBL" id="EDP44401.1"/>
    </source>
</evidence>
<dbReference type="InParanoid" id="A8PVJ0"/>
<dbReference type="CDD" id="cd00086">
    <property type="entry name" value="homeodomain"/>
    <property type="match status" value="1"/>
</dbReference>
<dbReference type="AlphaFoldDB" id="A8PVJ0"/>
<feature type="compositionally biased region" description="Low complexity" evidence="3">
    <location>
        <begin position="338"/>
        <end position="350"/>
    </location>
</feature>
<dbReference type="VEuPathDB" id="FungiDB:MGL_0883"/>
<feature type="compositionally biased region" description="Polar residues" evidence="3">
    <location>
        <begin position="365"/>
        <end position="376"/>
    </location>
</feature>
<evidence type="ECO:0000313" key="6">
    <source>
        <dbReference type="Proteomes" id="UP000008837"/>
    </source>
</evidence>
<protein>
    <recommendedName>
        <fullName evidence="4">Homeobox domain-containing protein</fullName>
    </recommendedName>
</protein>
<organism evidence="5 6">
    <name type="scientific">Malassezia globosa (strain ATCC MYA-4612 / CBS 7966)</name>
    <name type="common">Dandruff-associated fungus</name>
    <dbReference type="NCBI Taxonomy" id="425265"/>
    <lineage>
        <taxon>Eukaryota</taxon>
        <taxon>Fungi</taxon>
        <taxon>Dikarya</taxon>
        <taxon>Basidiomycota</taxon>
        <taxon>Ustilaginomycotina</taxon>
        <taxon>Malasseziomycetes</taxon>
        <taxon>Malasseziales</taxon>
        <taxon>Malasseziaceae</taxon>
        <taxon>Malassezia</taxon>
    </lineage>
</organism>
<dbReference type="GO" id="GO:0003677">
    <property type="term" value="F:DNA binding"/>
    <property type="evidence" value="ECO:0007669"/>
    <property type="project" value="UniProtKB-UniRule"/>
</dbReference>
<dbReference type="GeneID" id="5855921"/>
<dbReference type="STRING" id="425265.A8PVJ0"/>
<dbReference type="SUPFAM" id="SSF46689">
    <property type="entry name" value="Homeodomain-like"/>
    <property type="match status" value="1"/>
</dbReference>
<comment type="caution">
    <text evidence="5">The sequence shown here is derived from an EMBL/GenBank/DDBJ whole genome shotgun (WGS) entry which is preliminary data.</text>
</comment>
<dbReference type="KEGG" id="mgl:MGL_0883"/>
<evidence type="ECO:0000256" key="1">
    <source>
        <dbReference type="PROSITE-ProRule" id="PRU00108"/>
    </source>
</evidence>
<keyword evidence="1 2" id="KW-0238">DNA-binding</keyword>
<dbReference type="InterPro" id="IPR009057">
    <property type="entry name" value="Homeodomain-like_sf"/>
</dbReference>
<accession>A8PVJ0</accession>
<dbReference type="SMART" id="SM00389">
    <property type="entry name" value="HOX"/>
    <property type="match status" value="1"/>
</dbReference>
<feature type="compositionally biased region" description="Pro residues" evidence="3">
    <location>
        <begin position="223"/>
        <end position="239"/>
    </location>
</feature>
<feature type="compositionally biased region" description="Polar residues" evidence="3">
    <location>
        <begin position="321"/>
        <end position="335"/>
    </location>
</feature>
<feature type="region of interest" description="Disordered" evidence="3">
    <location>
        <begin position="320"/>
        <end position="386"/>
    </location>
</feature>
<keyword evidence="1 2" id="KW-0539">Nucleus</keyword>